<accession>A0A4Y4DL41</accession>
<sequence length="184" mass="19973">MSEATIRAFKLGVVADPASGHSNYRGRICIPYLVPNGDVMKLRFRAVPPYEGNAKYLDVAGGSPRMFNTQALTRGGRTIYITEGEVEAITLTQLGYPAVGIAGTQAWQPHFKRMLDGYSRIVVTVDNDDGGAGVEFANHVSAEMEDHEVIHVKAPEGHDINSLFVAESADAVNDLMRRALSTHS</sequence>
<proteinExistence type="predicted"/>
<evidence type="ECO:0008006" key="3">
    <source>
        <dbReference type="Google" id="ProtNLM"/>
    </source>
</evidence>
<evidence type="ECO:0000313" key="1">
    <source>
        <dbReference type="EMBL" id="GED04544.1"/>
    </source>
</evidence>
<protein>
    <recommendedName>
        <fullName evidence="3">Toprim domain-containing protein</fullName>
    </recommendedName>
</protein>
<dbReference type="EMBL" id="BJNY01000001">
    <property type="protein sequence ID" value="GED04544.1"/>
    <property type="molecule type" value="Genomic_DNA"/>
</dbReference>
<evidence type="ECO:0000313" key="2">
    <source>
        <dbReference type="Proteomes" id="UP000316612"/>
    </source>
</evidence>
<dbReference type="Pfam" id="PF13155">
    <property type="entry name" value="Toprim_2"/>
    <property type="match status" value="1"/>
</dbReference>
<dbReference type="SUPFAM" id="SSF56731">
    <property type="entry name" value="DNA primase core"/>
    <property type="match status" value="1"/>
</dbReference>
<gene>
    <name evidence="1" type="ORF">AUR04nite_00760</name>
</gene>
<comment type="caution">
    <text evidence="1">The sequence shown here is derived from an EMBL/GenBank/DDBJ whole genome shotgun (WGS) entry which is preliminary data.</text>
</comment>
<reference evidence="1 2" key="1">
    <citation type="submission" date="2019-06" db="EMBL/GenBank/DDBJ databases">
        <title>Whole genome shotgun sequence of Glutamicibacter uratoxydans NBRC 15515.</title>
        <authorList>
            <person name="Hosoyama A."/>
            <person name="Uohara A."/>
            <person name="Ohji S."/>
            <person name="Ichikawa N."/>
        </authorList>
    </citation>
    <scope>NUCLEOTIDE SEQUENCE [LARGE SCALE GENOMIC DNA]</scope>
    <source>
        <strain evidence="1 2">NBRC 15515</strain>
    </source>
</reference>
<name>A0A4Y4DL41_GLUUR</name>
<dbReference type="InterPro" id="IPR034154">
    <property type="entry name" value="TOPRIM_DnaG/twinkle"/>
</dbReference>
<dbReference type="CDD" id="cd01029">
    <property type="entry name" value="TOPRIM_primases"/>
    <property type="match status" value="1"/>
</dbReference>
<organism evidence="1 2">
    <name type="scientific">Glutamicibacter uratoxydans</name>
    <name type="common">Arthrobacter uratoxydans</name>
    <dbReference type="NCBI Taxonomy" id="43667"/>
    <lineage>
        <taxon>Bacteria</taxon>
        <taxon>Bacillati</taxon>
        <taxon>Actinomycetota</taxon>
        <taxon>Actinomycetes</taxon>
        <taxon>Micrococcales</taxon>
        <taxon>Micrococcaceae</taxon>
        <taxon>Glutamicibacter</taxon>
    </lineage>
</organism>
<dbReference type="Proteomes" id="UP000316612">
    <property type="component" value="Unassembled WGS sequence"/>
</dbReference>
<dbReference type="AlphaFoldDB" id="A0A4Y4DL41"/>
<dbReference type="Gene3D" id="3.40.1360.10">
    <property type="match status" value="1"/>
</dbReference>
<keyword evidence="2" id="KW-1185">Reference proteome</keyword>